<evidence type="ECO:0000313" key="17">
    <source>
        <dbReference type="Proteomes" id="UP001212152"/>
    </source>
</evidence>
<keyword evidence="9 13" id="KW-0418">Kinase</keyword>
<dbReference type="CDD" id="cd06257">
    <property type="entry name" value="DnaJ"/>
    <property type="match status" value="1"/>
</dbReference>
<dbReference type="SUPFAM" id="SSF46565">
    <property type="entry name" value="Chaperone J-domain"/>
    <property type="match status" value="1"/>
</dbReference>
<dbReference type="GO" id="GO:0051082">
    <property type="term" value="F:unfolded protein binding"/>
    <property type="evidence" value="ECO:0007669"/>
    <property type="project" value="InterPro"/>
</dbReference>
<dbReference type="Pfam" id="PF01556">
    <property type="entry name" value="DnaJ_C"/>
    <property type="match status" value="1"/>
</dbReference>
<feature type="domain" description="CR-type" evidence="15">
    <location>
        <begin position="616"/>
        <end position="699"/>
    </location>
</feature>
<dbReference type="NCBIfam" id="NF004018">
    <property type="entry name" value="PRK05480.1"/>
    <property type="match status" value="1"/>
</dbReference>
<evidence type="ECO:0000256" key="13">
    <source>
        <dbReference type="RuleBase" id="RU003825"/>
    </source>
</evidence>
<evidence type="ECO:0000256" key="5">
    <source>
        <dbReference type="ARBA" id="ARBA00022723"/>
    </source>
</evidence>
<dbReference type="SMART" id="SM00271">
    <property type="entry name" value="DnaJ"/>
    <property type="match status" value="1"/>
</dbReference>
<keyword evidence="6" id="KW-0677">Repeat</keyword>
<dbReference type="PROSITE" id="PS51188">
    <property type="entry name" value="ZF_CR"/>
    <property type="match status" value="1"/>
</dbReference>
<organism evidence="16 17">
    <name type="scientific">Geranomyces variabilis</name>
    <dbReference type="NCBI Taxonomy" id="109894"/>
    <lineage>
        <taxon>Eukaryota</taxon>
        <taxon>Fungi</taxon>
        <taxon>Fungi incertae sedis</taxon>
        <taxon>Chytridiomycota</taxon>
        <taxon>Chytridiomycota incertae sedis</taxon>
        <taxon>Chytridiomycetes</taxon>
        <taxon>Spizellomycetales</taxon>
        <taxon>Powellomycetaceae</taxon>
        <taxon>Geranomyces</taxon>
    </lineage>
</organism>
<keyword evidence="10 12" id="KW-0862">Zinc</keyword>
<evidence type="ECO:0000256" key="2">
    <source>
        <dbReference type="ARBA" id="ARBA00004784"/>
    </source>
</evidence>
<dbReference type="InterPro" id="IPR006083">
    <property type="entry name" value="PRK/URK"/>
</dbReference>
<dbReference type="FunFam" id="2.10.230.10:FF:000001">
    <property type="entry name" value="DnaJ subfamily A member 2"/>
    <property type="match status" value="1"/>
</dbReference>
<dbReference type="PANTHER" id="PTHR43888">
    <property type="entry name" value="DNAJ-LIKE-2, ISOFORM A-RELATED"/>
    <property type="match status" value="1"/>
</dbReference>
<dbReference type="PROSITE" id="PS50076">
    <property type="entry name" value="DNAJ_2"/>
    <property type="match status" value="1"/>
</dbReference>
<accession>A0AAD5XSL4</accession>
<dbReference type="FunFam" id="3.40.50.300:FF:000339">
    <property type="entry name" value="Uridine kinase"/>
    <property type="match status" value="1"/>
</dbReference>
<dbReference type="NCBIfam" id="NF001097">
    <property type="entry name" value="PRK00129.1"/>
    <property type="match status" value="1"/>
</dbReference>
<evidence type="ECO:0000313" key="16">
    <source>
        <dbReference type="EMBL" id="KAJ3178635.1"/>
    </source>
</evidence>
<dbReference type="SUPFAM" id="SSF57938">
    <property type="entry name" value="DnaJ/Hsp40 cysteine-rich domain"/>
    <property type="match status" value="1"/>
</dbReference>
<dbReference type="GO" id="GO:0030544">
    <property type="term" value="F:Hsp70 protein binding"/>
    <property type="evidence" value="ECO:0007669"/>
    <property type="project" value="InterPro"/>
</dbReference>
<comment type="catalytic activity">
    <reaction evidence="13">
        <text>uridine + ATP = UMP + ADP + H(+)</text>
        <dbReference type="Rhea" id="RHEA:16825"/>
        <dbReference type="ChEBI" id="CHEBI:15378"/>
        <dbReference type="ChEBI" id="CHEBI:16704"/>
        <dbReference type="ChEBI" id="CHEBI:30616"/>
        <dbReference type="ChEBI" id="CHEBI:57865"/>
        <dbReference type="ChEBI" id="CHEBI:456216"/>
        <dbReference type="EC" id="2.7.1.48"/>
    </reaction>
</comment>
<dbReference type="Gene3D" id="3.40.50.2020">
    <property type="match status" value="1"/>
</dbReference>
<dbReference type="PROSITE" id="PS00636">
    <property type="entry name" value="DNAJ_1"/>
    <property type="match status" value="1"/>
</dbReference>
<dbReference type="PRINTS" id="PR00988">
    <property type="entry name" value="URIDINKINASE"/>
</dbReference>
<evidence type="ECO:0000256" key="8">
    <source>
        <dbReference type="ARBA" id="ARBA00022771"/>
    </source>
</evidence>
<evidence type="ECO:0000256" key="3">
    <source>
        <dbReference type="ARBA" id="ARBA00005408"/>
    </source>
</evidence>
<dbReference type="Proteomes" id="UP001212152">
    <property type="component" value="Unassembled WGS sequence"/>
</dbReference>
<protein>
    <recommendedName>
        <fullName evidence="13">Uridine kinase</fullName>
        <ecNumber evidence="13">2.7.1.48</ecNumber>
    </recommendedName>
</protein>
<dbReference type="SUPFAM" id="SSF49493">
    <property type="entry name" value="HSP40/DnaJ peptide-binding domain"/>
    <property type="match status" value="2"/>
</dbReference>
<dbReference type="Pfam" id="PF00485">
    <property type="entry name" value="PRK"/>
    <property type="match status" value="1"/>
</dbReference>
<dbReference type="GO" id="GO:0008270">
    <property type="term" value="F:zinc ion binding"/>
    <property type="evidence" value="ECO:0007669"/>
    <property type="project" value="UniProtKB-KW"/>
</dbReference>
<evidence type="ECO:0000256" key="12">
    <source>
        <dbReference type="PROSITE-ProRule" id="PRU00546"/>
    </source>
</evidence>
<dbReference type="InterPro" id="IPR036869">
    <property type="entry name" value="J_dom_sf"/>
</dbReference>
<name>A0AAD5XSL4_9FUNG</name>
<reference evidence="16" key="1">
    <citation type="submission" date="2020-05" db="EMBL/GenBank/DDBJ databases">
        <title>Phylogenomic resolution of chytrid fungi.</title>
        <authorList>
            <person name="Stajich J.E."/>
            <person name="Amses K."/>
            <person name="Simmons R."/>
            <person name="Seto K."/>
            <person name="Myers J."/>
            <person name="Bonds A."/>
            <person name="Quandt C.A."/>
            <person name="Barry K."/>
            <person name="Liu P."/>
            <person name="Grigoriev I."/>
            <person name="Longcore J.E."/>
            <person name="James T.Y."/>
        </authorList>
    </citation>
    <scope>NUCLEOTIDE SEQUENCE</scope>
    <source>
        <strain evidence="16">JEL0379</strain>
    </source>
</reference>
<dbReference type="FunFam" id="2.60.260.20:FF:000013">
    <property type="entry name" value="DnaJ subfamily B member 11"/>
    <property type="match status" value="1"/>
</dbReference>
<dbReference type="NCBIfam" id="TIGR00235">
    <property type="entry name" value="udk"/>
    <property type="match status" value="1"/>
</dbReference>
<dbReference type="Gene3D" id="3.40.50.300">
    <property type="entry name" value="P-loop containing nucleotide triphosphate hydrolases"/>
    <property type="match status" value="1"/>
</dbReference>
<dbReference type="Pfam" id="PF14681">
    <property type="entry name" value="UPRTase"/>
    <property type="match status" value="1"/>
</dbReference>
<dbReference type="PRINTS" id="PR00625">
    <property type="entry name" value="JDOMAIN"/>
</dbReference>
<dbReference type="InterPro" id="IPR002939">
    <property type="entry name" value="DnaJ_C"/>
</dbReference>
<dbReference type="Gene3D" id="2.10.230.10">
    <property type="entry name" value="Heat shock protein DnaJ, cysteine-rich domain"/>
    <property type="match status" value="1"/>
</dbReference>
<evidence type="ECO:0000256" key="11">
    <source>
        <dbReference type="ARBA" id="ARBA00022840"/>
    </source>
</evidence>
<dbReference type="InterPro" id="IPR001305">
    <property type="entry name" value="HSP_DnaJ_Cys-rich_dom"/>
</dbReference>
<comment type="pathway">
    <text evidence="2 13">Pyrimidine metabolism; CTP biosynthesis via salvage pathway; CTP from cytidine: step 1/3.</text>
</comment>
<dbReference type="InterPro" id="IPR000836">
    <property type="entry name" value="PRTase_dom"/>
</dbReference>
<dbReference type="HAMAP" id="MF_01152">
    <property type="entry name" value="DnaJ"/>
    <property type="match status" value="1"/>
</dbReference>
<dbReference type="Pfam" id="PF00226">
    <property type="entry name" value="DnaJ"/>
    <property type="match status" value="1"/>
</dbReference>
<keyword evidence="17" id="KW-1185">Reference proteome</keyword>
<dbReference type="CDD" id="cd06223">
    <property type="entry name" value="PRTases_typeI"/>
    <property type="match status" value="1"/>
</dbReference>
<dbReference type="FunFam" id="3.40.50.2020:FF:000010">
    <property type="entry name" value="Uridine-cytidine kinase"/>
    <property type="match status" value="1"/>
</dbReference>
<evidence type="ECO:0000259" key="15">
    <source>
        <dbReference type="PROSITE" id="PS51188"/>
    </source>
</evidence>
<evidence type="ECO:0000256" key="1">
    <source>
        <dbReference type="ARBA" id="ARBA00004690"/>
    </source>
</evidence>
<dbReference type="CDD" id="cd02023">
    <property type="entry name" value="UMPK"/>
    <property type="match status" value="1"/>
</dbReference>
<evidence type="ECO:0000256" key="4">
    <source>
        <dbReference type="ARBA" id="ARBA00022679"/>
    </source>
</evidence>
<proteinExistence type="inferred from homology"/>
<keyword evidence="7 13" id="KW-0547">Nucleotide-binding</keyword>
<dbReference type="InterPro" id="IPR027417">
    <property type="entry name" value="P-loop_NTPase"/>
</dbReference>
<dbReference type="EC" id="2.7.1.48" evidence="13"/>
<feature type="domain" description="J" evidence="14">
    <location>
        <begin position="492"/>
        <end position="557"/>
    </location>
</feature>
<dbReference type="InterPro" id="IPR001623">
    <property type="entry name" value="DnaJ_domain"/>
</dbReference>
<dbReference type="GO" id="GO:0006457">
    <property type="term" value="P:protein folding"/>
    <property type="evidence" value="ECO:0007669"/>
    <property type="project" value="InterPro"/>
</dbReference>
<sequence length="835" mass="92969">MSNLQSAPQGQRKTSTILSAGRFPWYDIEGKPVTPFIIGMAGGSASGKTSVSNRIIRNLGVPWVYLLSMDSFYKPLTPEQSAAARRNEYDFDHPDAFDYEALFQTLLNLKKGVKVDVPIYDFSIHNRLDKSQTVYGANVVVFEGIFALYDKKVRDLMDLKIFVDTDADVRLARRLKRDIAERGRDIKGVLQQYKTFVKPAFDEHIYPTMKYADVIIPRGLDNVGAIDVLTKHMTRQLNERGLTLKVAMMSKFDANQELPANLRILKPTNELKALLTIIRDRTTSRHDFIFYAERLSRMIIERGLTELPFSSVDIPTPIPNQIYKGVVWKGEVCGVSIIRAGLTMEQGLRSVVKDIPIGKMLIQTDQSTGEPQLHYCKLPADITSRYVLISDAQIATGAAALMAIRVIIDHEVPADRIIFLTLLASPLGLHTIARAFPGVRIVVAEVDKEIDEQGHLCPGFGNFGDRYFGTSLPFLAAALILLVIIPSILAADFYKVLGVSRSATKRDIKKAYRDGSKKYHPDKNPGDKAAEEKFTELAQAYEVLSNDDKRRIYDQYGEEGLKGNGQQFHNPFDIFAQFGGFGGGFGGFNQHHQHQQQKGAEVNMELSVTLEELFLGTSIEVEVNKQIICPTCRGSGAKRAVDVTTCTSCQGSGIRVVRQMLGPGMYTQMQQHCDACGGRGKIVKSKCPACSGSKVKRGSHQVTISVERGMADAQRVVLEQESDEAPDIIPGDLVFTLRTAPHPVFTRNGNNLYVKQIISLREALLGVDRRLKHLDGSFVTIKREGVTQPGFVQEIRGQGMPVYEHHSDRGILYVEYVVVMPEKLSSEQRELAVKL</sequence>
<evidence type="ECO:0000256" key="7">
    <source>
        <dbReference type="ARBA" id="ARBA00022741"/>
    </source>
</evidence>
<comment type="caution">
    <text evidence="16">The sequence shown here is derived from an EMBL/GenBank/DDBJ whole genome shotgun (WGS) entry which is preliminary data.</text>
</comment>
<dbReference type="InterPro" id="IPR044713">
    <property type="entry name" value="DNJA1/2-like"/>
</dbReference>
<dbReference type="GO" id="GO:0009408">
    <property type="term" value="P:response to heat"/>
    <property type="evidence" value="ECO:0007669"/>
    <property type="project" value="InterPro"/>
</dbReference>
<dbReference type="Gene3D" id="2.60.260.20">
    <property type="entry name" value="Urease metallochaperone UreE, N-terminal domain"/>
    <property type="match status" value="2"/>
</dbReference>
<dbReference type="AlphaFoldDB" id="A0AAD5XSL4"/>
<comment type="similarity">
    <text evidence="3 13">Belongs to the uridine kinase family.</text>
</comment>
<keyword evidence="11 13" id="KW-0067">ATP-binding</keyword>
<evidence type="ECO:0000259" key="14">
    <source>
        <dbReference type="PROSITE" id="PS50076"/>
    </source>
</evidence>
<comment type="pathway">
    <text evidence="1 13">Pyrimidine metabolism; UMP biosynthesis via salvage pathway; UMP from uridine: step 1/1.</text>
</comment>
<keyword evidence="8 12" id="KW-0863">Zinc-finger</keyword>
<dbReference type="InterPro" id="IPR018253">
    <property type="entry name" value="DnaJ_domain_CS"/>
</dbReference>
<evidence type="ECO:0000256" key="9">
    <source>
        <dbReference type="ARBA" id="ARBA00022777"/>
    </source>
</evidence>
<dbReference type="InterPro" id="IPR012724">
    <property type="entry name" value="DnaJ"/>
</dbReference>
<dbReference type="EMBL" id="JADGJQ010000025">
    <property type="protein sequence ID" value="KAJ3178635.1"/>
    <property type="molecule type" value="Genomic_DNA"/>
</dbReference>
<dbReference type="GO" id="GO:0004849">
    <property type="term" value="F:uridine kinase activity"/>
    <property type="evidence" value="ECO:0007669"/>
    <property type="project" value="UniProtKB-EC"/>
</dbReference>
<dbReference type="InterPro" id="IPR008971">
    <property type="entry name" value="HSP40/DnaJ_pept-bd"/>
</dbReference>
<evidence type="ECO:0000256" key="6">
    <source>
        <dbReference type="ARBA" id="ARBA00022737"/>
    </source>
</evidence>
<evidence type="ECO:0000256" key="10">
    <source>
        <dbReference type="ARBA" id="ARBA00022833"/>
    </source>
</evidence>
<keyword evidence="4 13" id="KW-0808">Transferase</keyword>
<dbReference type="CDD" id="cd10747">
    <property type="entry name" value="DnaJ_C"/>
    <property type="match status" value="1"/>
</dbReference>
<dbReference type="SUPFAM" id="SSF52540">
    <property type="entry name" value="P-loop containing nucleoside triphosphate hydrolases"/>
    <property type="match status" value="1"/>
</dbReference>
<dbReference type="SUPFAM" id="SSF53271">
    <property type="entry name" value="PRTase-like"/>
    <property type="match status" value="1"/>
</dbReference>
<dbReference type="Pfam" id="PF00684">
    <property type="entry name" value="DnaJ_CXXCXGXG"/>
    <property type="match status" value="1"/>
</dbReference>
<dbReference type="Gene3D" id="1.10.287.110">
    <property type="entry name" value="DnaJ domain"/>
    <property type="match status" value="1"/>
</dbReference>
<dbReference type="InterPro" id="IPR000764">
    <property type="entry name" value="Uridine_kinase-like"/>
</dbReference>
<dbReference type="GO" id="GO:0008655">
    <property type="term" value="P:pyrimidine-containing compound salvage"/>
    <property type="evidence" value="ECO:0007669"/>
    <property type="project" value="UniProtKB-ARBA"/>
</dbReference>
<feature type="zinc finger region" description="CR-type" evidence="12">
    <location>
        <begin position="616"/>
        <end position="699"/>
    </location>
</feature>
<dbReference type="GO" id="GO:0005524">
    <property type="term" value="F:ATP binding"/>
    <property type="evidence" value="ECO:0007669"/>
    <property type="project" value="UniProtKB-KW"/>
</dbReference>
<keyword evidence="5 12" id="KW-0479">Metal-binding</keyword>
<comment type="catalytic activity">
    <reaction evidence="13">
        <text>cytidine + ATP = CMP + ADP + H(+)</text>
        <dbReference type="Rhea" id="RHEA:24674"/>
        <dbReference type="ChEBI" id="CHEBI:15378"/>
        <dbReference type="ChEBI" id="CHEBI:17562"/>
        <dbReference type="ChEBI" id="CHEBI:30616"/>
        <dbReference type="ChEBI" id="CHEBI:60377"/>
        <dbReference type="ChEBI" id="CHEBI:456216"/>
        <dbReference type="EC" id="2.7.1.48"/>
    </reaction>
</comment>
<dbReference type="CDD" id="cd10719">
    <property type="entry name" value="DnaJ_zf"/>
    <property type="match status" value="1"/>
</dbReference>
<gene>
    <name evidence="16" type="primary">UCKL1</name>
    <name evidence="16" type="ORF">HDU87_003458</name>
</gene>
<dbReference type="InterPro" id="IPR029057">
    <property type="entry name" value="PRTase-like"/>
</dbReference>
<dbReference type="InterPro" id="IPR036410">
    <property type="entry name" value="HSP_DnaJ_Cys-rich_dom_sf"/>
</dbReference>